<proteinExistence type="predicted"/>
<feature type="compositionally biased region" description="Basic and acidic residues" evidence="1">
    <location>
        <begin position="108"/>
        <end position="117"/>
    </location>
</feature>
<dbReference type="Pfam" id="PF17162">
    <property type="entry name" value="DUF5118"/>
    <property type="match status" value="1"/>
</dbReference>
<evidence type="ECO:0000259" key="3">
    <source>
        <dbReference type="Pfam" id="PF17162"/>
    </source>
</evidence>
<feature type="chain" id="PRO_5002137533" description="DUF5118 domain-containing protein" evidence="2">
    <location>
        <begin position="24"/>
        <end position="199"/>
    </location>
</feature>
<dbReference type="STRING" id="1479485.DA73_0211085"/>
<dbReference type="AlphaFoldDB" id="A0A0C1RJD1"/>
<dbReference type="EMBL" id="JHEG02000037">
    <property type="protein sequence ID" value="KIE12120.1"/>
    <property type="molecule type" value="Genomic_DNA"/>
</dbReference>
<evidence type="ECO:0000256" key="1">
    <source>
        <dbReference type="SAM" id="MobiDB-lite"/>
    </source>
</evidence>
<accession>A0A0C1RJD1</accession>
<gene>
    <name evidence="4" type="ORF">DA73_0211085</name>
</gene>
<evidence type="ECO:0000256" key="2">
    <source>
        <dbReference type="SAM" id="SignalP"/>
    </source>
</evidence>
<organism evidence="4">
    <name type="scientific">Tolypothrix bouteillei VB521301</name>
    <dbReference type="NCBI Taxonomy" id="1479485"/>
    <lineage>
        <taxon>Bacteria</taxon>
        <taxon>Bacillati</taxon>
        <taxon>Cyanobacteriota</taxon>
        <taxon>Cyanophyceae</taxon>
        <taxon>Nostocales</taxon>
        <taxon>Tolypothrichaceae</taxon>
        <taxon>Tolypothrix</taxon>
    </lineage>
</organism>
<protein>
    <recommendedName>
        <fullName evidence="3">DUF5118 domain-containing protein</fullName>
    </recommendedName>
</protein>
<sequence length="199" mass="22628">MKKFTFYVVLLHCLFLGMSSAKATDGKPDVTQATDLVDRLSMKDGNVNYDTKYTDKSILDTSSRTGLKRDQVWVLDQKNSQAQRKSFTWVVNDTKKVGRQPFLQVQKNLDKSEETGEKAGSTAKPAPKEEFEAFDKVIKDTEKLEGLFTLYRNKEQNKIYLEIKPTQLNKNYLATATLESGIGEAGIYSGRGRKRSYLY</sequence>
<feature type="region of interest" description="Disordered" evidence="1">
    <location>
        <begin position="107"/>
        <end position="126"/>
    </location>
</feature>
<name>A0A0C1RJD1_9CYAN</name>
<keyword evidence="2" id="KW-0732">Signal</keyword>
<evidence type="ECO:0000313" key="4">
    <source>
        <dbReference type="EMBL" id="KIE12120.1"/>
    </source>
</evidence>
<reference evidence="4" key="1">
    <citation type="journal article" date="2015" name="Genome Announc.">
        <title>Draft Genome Sequence of Tolypothrix boutellei Strain VB521301.</title>
        <authorList>
            <person name="Chandrababunaidu M.M."/>
            <person name="Singh D."/>
            <person name="Sen D."/>
            <person name="Bhan S."/>
            <person name="Das S."/>
            <person name="Gupta A."/>
            <person name="Adhikary S.P."/>
            <person name="Tripathy S."/>
        </authorList>
    </citation>
    <scope>NUCLEOTIDE SEQUENCE</scope>
    <source>
        <strain evidence="4">VB521301</strain>
    </source>
</reference>
<feature type="domain" description="DUF5118" evidence="3">
    <location>
        <begin position="132"/>
        <end position="179"/>
    </location>
</feature>
<dbReference type="InterPro" id="IPR033428">
    <property type="entry name" value="DUF5118"/>
</dbReference>
<feature type="signal peptide" evidence="2">
    <location>
        <begin position="1"/>
        <end position="23"/>
    </location>
</feature>
<comment type="caution">
    <text evidence="4">The sequence shown here is derived from an EMBL/GenBank/DDBJ whole genome shotgun (WGS) entry which is preliminary data.</text>
</comment>